<dbReference type="InterPro" id="IPR016181">
    <property type="entry name" value="Acyl_CoA_acyltransferase"/>
</dbReference>
<dbReference type="Gene3D" id="3.40.630.30">
    <property type="match status" value="1"/>
</dbReference>
<name>A0ABU0JSJ3_HATLI</name>
<evidence type="ECO:0000256" key="1">
    <source>
        <dbReference type="ARBA" id="ARBA00022679"/>
    </source>
</evidence>
<evidence type="ECO:0000313" key="4">
    <source>
        <dbReference type="EMBL" id="MDQ0479049.1"/>
    </source>
</evidence>
<accession>A0ABU0JSJ3</accession>
<evidence type="ECO:0000256" key="2">
    <source>
        <dbReference type="ARBA" id="ARBA00023315"/>
    </source>
</evidence>
<evidence type="ECO:0000313" key="5">
    <source>
        <dbReference type="Proteomes" id="UP001224418"/>
    </source>
</evidence>
<dbReference type="PANTHER" id="PTHR43420:SF47">
    <property type="entry name" value="N-ACETYLTRANSFERASE DOMAIN-CONTAINING PROTEIN"/>
    <property type="match status" value="1"/>
</dbReference>
<sequence>MIRQAELSDISSIMNIIDDTLKDMHSYNNYQWDENYPKKNDFIKDIKKKELYVEEIDENIAGFICINKEQTPEYKELIWSSNKEAIVIHRMAVAINYRRKGIGTKLMNFAENLGKQQNIYYIKTDTNSLNVKMNNLFKKFSYNFIGEVNFPSKETPFYCYDKMLK</sequence>
<dbReference type="EMBL" id="JAUSWN010000005">
    <property type="protein sequence ID" value="MDQ0479049.1"/>
    <property type="molecule type" value="Genomic_DNA"/>
</dbReference>
<evidence type="ECO:0000259" key="3">
    <source>
        <dbReference type="PROSITE" id="PS51186"/>
    </source>
</evidence>
<keyword evidence="2" id="KW-0012">Acyltransferase</keyword>
<feature type="domain" description="N-acetyltransferase" evidence="3">
    <location>
        <begin position="1"/>
        <end position="165"/>
    </location>
</feature>
<dbReference type="Proteomes" id="UP001224418">
    <property type="component" value="Unassembled WGS sequence"/>
</dbReference>
<dbReference type="CDD" id="cd04301">
    <property type="entry name" value="NAT_SF"/>
    <property type="match status" value="1"/>
</dbReference>
<dbReference type="PANTHER" id="PTHR43420">
    <property type="entry name" value="ACETYLTRANSFERASE"/>
    <property type="match status" value="1"/>
</dbReference>
<keyword evidence="5" id="KW-1185">Reference proteome</keyword>
<dbReference type="Pfam" id="PF00583">
    <property type="entry name" value="Acetyltransf_1"/>
    <property type="match status" value="1"/>
</dbReference>
<protein>
    <submittedName>
        <fullName evidence="4">Ribosomal protein S18 acetylase RimI-like enzyme</fullName>
    </submittedName>
</protein>
<dbReference type="InterPro" id="IPR050680">
    <property type="entry name" value="YpeA/RimI_acetyltransf"/>
</dbReference>
<proteinExistence type="predicted"/>
<organism evidence="4 5">
    <name type="scientific">Hathewaya limosa</name>
    <name type="common">Clostridium limosum</name>
    <dbReference type="NCBI Taxonomy" id="1536"/>
    <lineage>
        <taxon>Bacteria</taxon>
        <taxon>Bacillati</taxon>
        <taxon>Bacillota</taxon>
        <taxon>Clostridia</taxon>
        <taxon>Eubacteriales</taxon>
        <taxon>Clostridiaceae</taxon>
        <taxon>Hathewaya</taxon>
    </lineage>
</organism>
<dbReference type="RefSeq" id="WP_307355166.1">
    <property type="nucleotide sequence ID" value="NZ_BAAACJ010000009.1"/>
</dbReference>
<comment type="caution">
    <text evidence="4">The sequence shown here is derived from an EMBL/GenBank/DDBJ whole genome shotgun (WGS) entry which is preliminary data.</text>
</comment>
<reference evidence="4 5" key="1">
    <citation type="submission" date="2023-07" db="EMBL/GenBank/DDBJ databases">
        <title>Genomic Encyclopedia of Type Strains, Phase IV (KMG-IV): sequencing the most valuable type-strain genomes for metagenomic binning, comparative biology and taxonomic classification.</title>
        <authorList>
            <person name="Goeker M."/>
        </authorList>
    </citation>
    <scope>NUCLEOTIDE SEQUENCE [LARGE SCALE GENOMIC DNA]</scope>
    <source>
        <strain evidence="4 5">DSM 1400</strain>
    </source>
</reference>
<gene>
    <name evidence="4" type="ORF">QOZ93_000778</name>
</gene>
<keyword evidence="1" id="KW-0808">Transferase</keyword>
<dbReference type="SUPFAM" id="SSF55729">
    <property type="entry name" value="Acyl-CoA N-acyltransferases (Nat)"/>
    <property type="match status" value="1"/>
</dbReference>
<dbReference type="InterPro" id="IPR000182">
    <property type="entry name" value="GNAT_dom"/>
</dbReference>
<dbReference type="PROSITE" id="PS51186">
    <property type="entry name" value="GNAT"/>
    <property type="match status" value="1"/>
</dbReference>